<reference evidence="1 2" key="1">
    <citation type="journal article" date="2019" name="Nat. Microbiol.">
        <title>Mediterranean grassland soil C-N compound turnover is dependent on rainfall and depth, and is mediated by genomically divergent microorganisms.</title>
        <authorList>
            <person name="Diamond S."/>
            <person name="Andeer P.F."/>
            <person name="Li Z."/>
            <person name="Crits-Christoph A."/>
            <person name="Burstein D."/>
            <person name="Anantharaman K."/>
            <person name="Lane K.R."/>
            <person name="Thomas B.C."/>
            <person name="Pan C."/>
            <person name="Northen T.R."/>
            <person name="Banfield J.F."/>
        </authorList>
    </citation>
    <scope>NUCLEOTIDE SEQUENCE [LARGE SCALE GENOMIC DNA]</scope>
    <source>
        <strain evidence="1">WS_3</strain>
    </source>
</reference>
<organism evidence="1 2">
    <name type="scientific">Eiseniibacteriota bacterium</name>
    <dbReference type="NCBI Taxonomy" id="2212470"/>
    <lineage>
        <taxon>Bacteria</taxon>
        <taxon>Candidatus Eiseniibacteriota</taxon>
    </lineage>
</organism>
<dbReference type="GO" id="GO:0006269">
    <property type="term" value="P:DNA replication, synthesis of primer"/>
    <property type="evidence" value="ECO:0007669"/>
    <property type="project" value="TreeGrafter"/>
</dbReference>
<evidence type="ECO:0000313" key="1">
    <source>
        <dbReference type="EMBL" id="TMQ51592.1"/>
    </source>
</evidence>
<dbReference type="PANTHER" id="PTHR30313">
    <property type="entry name" value="DNA PRIMASE"/>
    <property type="match status" value="1"/>
</dbReference>
<comment type="caution">
    <text evidence="1">The sequence shown here is derived from an EMBL/GenBank/DDBJ whole genome shotgun (WGS) entry which is preliminary data.</text>
</comment>
<sequence length="270" mass="29616">STSRVVLTYDGDRAGQEAMMRSLGTLLGEGLDVWVIELPGGEDPDSLVRRRGAAGWLEVRRAAADPLEFVQRHGLKAGGVGDPRERALQAVVRLATAIGDPIRLEMFLERASQVFGLPEATLRRAVSLKRAGQGAERPLRAALRERFQSLLHAPEALEQVREHLSPEDFADPGCAAVAHCLWSGQVPSTVEDAAPLARELMAGTLEDTDWTRVAEEGARALVQRRLEGQLKNAQQRLRELQRQGLGSDPETGRLLHHSQELARSIKALNR</sequence>
<dbReference type="PANTHER" id="PTHR30313:SF2">
    <property type="entry name" value="DNA PRIMASE"/>
    <property type="match status" value="1"/>
</dbReference>
<dbReference type="InterPro" id="IPR050219">
    <property type="entry name" value="DnaG_primase"/>
</dbReference>
<dbReference type="GO" id="GO:0005737">
    <property type="term" value="C:cytoplasm"/>
    <property type="evidence" value="ECO:0007669"/>
    <property type="project" value="TreeGrafter"/>
</dbReference>
<dbReference type="SUPFAM" id="SSF56731">
    <property type="entry name" value="DNA primase core"/>
    <property type="match status" value="1"/>
</dbReference>
<dbReference type="Gene3D" id="3.40.1360.10">
    <property type="match status" value="1"/>
</dbReference>
<evidence type="ECO:0000313" key="2">
    <source>
        <dbReference type="Proteomes" id="UP000320184"/>
    </source>
</evidence>
<dbReference type="Proteomes" id="UP000320184">
    <property type="component" value="Unassembled WGS sequence"/>
</dbReference>
<accession>A0A538SJR0</accession>
<evidence type="ECO:0008006" key="3">
    <source>
        <dbReference type="Google" id="ProtNLM"/>
    </source>
</evidence>
<proteinExistence type="predicted"/>
<dbReference type="EMBL" id="VBOT01000065">
    <property type="protein sequence ID" value="TMQ51592.1"/>
    <property type="molecule type" value="Genomic_DNA"/>
</dbReference>
<dbReference type="Pfam" id="PF13155">
    <property type="entry name" value="Toprim_2"/>
    <property type="match status" value="1"/>
</dbReference>
<feature type="non-terminal residue" evidence="1">
    <location>
        <position position="1"/>
    </location>
</feature>
<dbReference type="AlphaFoldDB" id="A0A538SJR0"/>
<protein>
    <recommendedName>
        <fullName evidence="3">Toprim domain-containing protein</fullName>
    </recommendedName>
</protein>
<name>A0A538SJR0_UNCEI</name>
<gene>
    <name evidence="1" type="ORF">E6K73_05410</name>
</gene>